<dbReference type="InterPro" id="IPR052144">
    <property type="entry name" value="piRNA_biogenesis_EXD1"/>
</dbReference>
<dbReference type="Pfam" id="PF01612">
    <property type="entry name" value="DNA_pol_A_exo1"/>
    <property type="match status" value="1"/>
</dbReference>
<dbReference type="Gene3D" id="3.30.420.10">
    <property type="entry name" value="Ribonuclease H-like superfamily/Ribonuclease H"/>
    <property type="match status" value="1"/>
</dbReference>
<sequence>MPDIDQPHHTLVAGHDDAMAALDVLARSPFLLLDLEGHRLGCSGGAMSIVSVGSRTGEIYLFDAIALPPPTVRIVLEFVSDAQRIKYMWDARKDYSEILHGYGIRLRNIVDLQIADVLVRARTTTGLDGARWTRKFEEEQPGVHSLLSLKAVLNFYGVHTWNTNSWPRQRHEEWMTRPLPESMLAYAARDIIILGCTREHFAREGHLGDMYTLTLQSTRYASLHKRARPDADDAFQGSSLLPLEILYEPPAHLPRLECAGCHRMLTGLSFAQEECESVVMCRVCCIVRRCRKGNTAWMTLWETALRRQQRKARRKGSPTQSFDASFFQPQLSVSVPLPLVQQVIYQAQAYIQVLHERGAAQQYWEREAWRSYVRSAVCGV</sequence>
<organism evidence="2 3">
    <name type="scientific">Exidia glandulosa HHB12029</name>
    <dbReference type="NCBI Taxonomy" id="1314781"/>
    <lineage>
        <taxon>Eukaryota</taxon>
        <taxon>Fungi</taxon>
        <taxon>Dikarya</taxon>
        <taxon>Basidiomycota</taxon>
        <taxon>Agaricomycotina</taxon>
        <taxon>Agaricomycetes</taxon>
        <taxon>Auriculariales</taxon>
        <taxon>Exidiaceae</taxon>
        <taxon>Exidia</taxon>
    </lineage>
</organism>
<keyword evidence="3" id="KW-1185">Reference proteome</keyword>
<proteinExistence type="predicted"/>
<dbReference type="SUPFAM" id="SSF53098">
    <property type="entry name" value="Ribonuclease H-like"/>
    <property type="match status" value="1"/>
</dbReference>
<dbReference type="OrthoDB" id="26838at2759"/>
<dbReference type="SMART" id="SM00474">
    <property type="entry name" value="35EXOc"/>
    <property type="match status" value="1"/>
</dbReference>
<dbReference type="GO" id="GO:1990923">
    <property type="term" value="C:PET complex"/>
    <property type="evidence" value="ECO:0007669"/>
    <property type="project" value="TreeGrafter"/>
</dbReference>
<dbReference type="GO" id="GO:0008408">
    <property type="term" value="F:3'-5' exonuclease activity"/>
    <property type="evidence" value="ECO:0007669"/>
    <property type="project" value="InterPro"/>
</dbReference>
<dbReference type="InterPro" id="IPR002562">
    <property type="entry name" value="3'-5'_exonuclease_dom"/>
</dbReference>
<accession>A0A165GPG5</accession>
<dbReference type="EMBL" id="KV426040">
    <property type="protein sequence ID" value="KZV90817.1"/>
    <property type="molecule type" value="Genomic_DNA"/>
</dbReference>
<dbReference type="Proteomes" id="UP000077266">
    <property type="component" value="Unassembled WGS sequence"/>
</dbReference>
<dbReference type="GO" id="GO:0003676">
    <property type="term" value="F:nucleic acid binding"/>
    <property type="evidence" value="ECO:0007669"/>
    <property type="project" value="InterPro"/>
</dbReference>
<dbReference type="GO" id="GO:0006139">
    <property type="term" value="P:nucleobase-containing compound metabolic process"/>
    <property type="evidence" value="ECO:0007669"/>
    <property type="project" value="InterPro"/>
</dbReference>
<name>A0A165GPG5_EXIGL</name>
<dbReference type="PANTHER" id="PTHR46628">
    <property type="entry name" value="PIRNA BIOGENESIS PROTEIN EXD1"/>
    <property type="match status" value="1"/>
</dbReference>
<dbReference type="STRING" id="1314781.A0A165GPG5"/>
<feature type="domain" description="3'-5' exonuclease" evidence="1">
    <location>
        <begin position="12"/>
        <end position="206"/>
    </location>
</feature>
<dbReference type="PANTHER" id="PTHR46628:SF1">
    <property type="entry name" value="PIRNA BIOGENESIS PROTEIN EXD1"/>
    <property type="match status" value="1"/>
</dbReference>
<gene>
    <name evidence="2" type="ORF">EXIGLDRAFT_648900</name>
</gene>
<evidence type="ECO:0000313" key="3">
    <source>
        <dbReference type="Proteomes" id="UP000077266"/>
    </source>
</evidence>
<protein>
    <recommendedName>
        <fullName evidence="1">3'-5' exonuclease domain-containing protein</fullName>
    </recommendedName>
</protein>
<dbReference type="InParanoid" id="A0A165GPG5"/>
<reference evidence="2 3" key="1">
    <citation type="journal article" date="2016" name="Mol. Biol. Evol.">
        <title>Comparative Genomics of Early-Diverging Mushroom-Forming Fungi Provides Insights into the Origins of Lignocellulose Decay Capabilities.</title>
        <authorList>
            <person name="Nagy L.G."/>
            <person name="Riley R."/>
            <person name="Tritt A."/>
            <person name="Adam C."/>
            <person name="Daum C."/>
            <person name="Floudas D."/>
            <person name="Sun H."/>
            <person name="Yadav J.S."/>
            <person name="Pangilinan J."/>
            <person name="Larsson K.H."/>
            <person name="Matsuura K."/>
            <person name="Barry K."/>
            <person name="Labutti K."/>
            <person name="Kuo R."/>
            <person name="Ohm R.A."/>
            <person name="Bhattacharya S.S."/>
            <person name="Shirouzu T."/>
            <person name="Yoshinaga Y."/>
            <person name="Martin F.M."/>
            <person name="Grigoriev I.V."/>
            <person name="Hibbett D.S."/>
        </authorList>
    </citation>
    <scope>NUCLEOTIDE SEQUENCE [LARGE SCALE GENOMIC DNA]</scope>
    <source>
        <strain evidence="2 3">HHB12029</strain>
    </source>
</reference>
<dbReference type="InterPro" id="IPR012337">
    <property type="entry name" value="RNaseH-like_sf"/>
</dbReference>
<evidence type="ECO:0000313" key="2">
    <source>
        <dbReference type="EMBL" id="KZV90817.1"/>
    </source>
</evidence>
<evidence type="ECO:0000259" key="1">
    <source>
        <dbReference type="SMART" id="SM00474"/>
    </source>
</evidence>
<dbReference type="InterPro" id="IPR036397">
    <property type="entry name" value="RNaseH_sf"/>
</dbReference>
<dbReference type="AlphaFoldDB" id="A0A165GPG5"/>